<feature type="transmembrane region" description="Helical" evidence="13">
    <location>
        <begin position="18"/>
        <end position="43"/>
    </location>
</feature>
<name>A0A915PYU2_9BILA</name>
<dbReference type="InterPro" id="IPR000175">
    <property type="entry name" value="Na/ntran_symport"/>
</dbReference>
<evidence type="ECO:0000256" key="12">
    <source>
        <dbReference type="ARBA" id="ARBA00023180"/>
    </source>
</evidence>
<keyword evidence="9" id="KW-0915">Sodium</keyword>
<keyword evidence="11" id="KW-1015">Disulfide bond</keyword>
<evidence type="ECO:0000256" key="3">
    <source>
        <dbReference type="ARBA" id="ARBA00022475"/>
    </source>
</evidence>
<evidence type="ECO:0000256" key="7">
    <source>
        <dbReference type="ARBA" id="ARBA00022847"/>
    </source>
</evidence>
<comment type="subcellular location">
    <subcellularLocation>
        <location evidence="1">Cell membrane</location>
        <topology evidence="1">Multi-pass membrane protein</topology>
    </subcellularLocation>
</comment>
<evidence type="ECO:0000256" key="10">
    <source>
        <dbReference type="ARBA" id="ARBA00023136"/>
    </source>
</evidence>
<dbReference type="Proteomes" id="UP000887581">
    <property type="component" value="Unplaced"/>
</dbReference>
<organism evidence="14 15">
    <name type="scientific">Setaria digitata</name>
    <dbReference type="NCBI Taxonomy" id="48799"/>
    <lineage>
        <taxon>Eukaryota</taxon>
        <taxon>Metazoa</taxon>
        <taxon>Ecdysozoa</taxon>
        <taxon>Nematoda</taxon>
        <taxon>Chromadorea</taxon>
        <taxon>Rhabditida</taxon>
        <taxon>Spirurina</taxon>
        <taxon>Spiruromorpha</taxon>
        <taxon>Filarioidea</taxon>
        <taxon>Setariidae</taxon>
        <taxon>Setaria</taxon>
    </lineage>
</organism>
<protein>
    <submittedName>
        <fullName evidence="15">Uncharacterized protein</fullName>
    </submittedName>
</protein>
<dbReference type="PANTHER" id="PTHR11616:SF320">
    <property type="entry name" value="SODIUM-DEPENDENT NORADRENALINE TRANSPORTER"/>
    <property type="match status" value="1"/>
</dbReference>
<dbReference type="GO" id="GO:0030424">
    <property type="term" value="C:axon"/>
    <property type="evidence" value="ECO:0007669"/>
    <property type="project" value="TreeGrafter"/>
</dbReference>
<dbReference type="InterPro" id="IPR037272">
    <property type="entry name" value="SNS_sf"/>
</dbReference>
<reference evidence="15" key="1">
    <citation type="submission" date="2022-11" db="UniProtKB">
        <authorList>
            <consortium name="WormBaseParasite"/>
        </authorList>
    </citation>
    <scope>IDENTIFICATION</scope>
</reference>
<sequence length="120" mass="13573">MDNFIGNLKEMLGFEPGYYWRLCWSIGAPVFLLGTIISCFVTYEPLKYQDFVYPQTANILGILFSLSSVSAILIVGLYKLWIAEGDTFTEKVKIVLIPYRRDFANSNRIIGSMSNSAVNL</sequence>
<proteinExistence type="predicted"/>
<evidence type="ECO:0000313" key="15">
    <source>
        <dbReference type="WBParaSite" id="sdigi.contig609.g9205.t1"/>
    </source>
</evidence>
<dbReference type="GO" id="GO:0046872">
    <property type="term" value="F:metal ion binding"/>
    <property type="evidence" value="ECO:0007669"/>
    <property type="project" value="UniProtKB-KW"/>
</dbReference>
<evidence type="ECO:0000256" key="2">
    <source>
        <dbReference type="ARBA" id="ARBA00022448"/>
    </source>
</evidence>
<dbReference type="Pfam" id="PF00209">
    <property type="entry name" value="SNF"/>
    <property type="match status" value="1"/>
</dbReference>
<evidence type="ECO:0000256" key="4">
    <source>
        <dbReference type="ARBA" id="ARBA00022692"/>
    </source>
</evidence>
<keyword evidence="12" id="KW-0325">Glycoprotein</keyword>
<keyword evidence="14" id="KW-1185">Reference proteome</keyword>
<dbReference type="SUPFAM" id="SSF161070">
    <property type="entry name" value="SNF-like"/>
    <property type="match status" value="1"/>
</dbReference>
<evidence type="ECO:0000256" key="1">
    <source>
        <dbReference type="ARBA" id="ARBA00004651"/>
    </source>
</evidence>
<dbReference type="WBParaSite" id="sdigi.contig609.g9205.t1">
    <property type="protein sequence ID" value="sdigi.contig609.g9205.t1"/>
    <property type="gene ID" value="sdigi.contig609.g9205"/>
</dbReference>
<dbReference type="GO" id="GO:0032809">
    <property type="term" value="C:neuronal cell body membrane"/>
    <property type="evidence" value="ECO:0007669"/>
    <property type="project" value="TreeGrafter"/>
</dbReference>
<feature type="transmembrane region" description="Helical" evidence="13">
    <location>
        <begin position="55"/>
        <end position="78"/>
    </location>
</feature>
<dbReference type="PANTHER" id="PTHR11616">
    <property type="entry name" value="SODIUM/CHLORIDE DEPENDENT TRANSPORTER"/>
    <property type="match status" value="1"/>
</dbReference>
<evidence type="ECO:0000256" key="13">
    <source>
        <dbReference type="SAM" id="Phobius"/>
    </source>
</evidence>
<keyword evidence="10 13" id="KW-0472">Membrane</keyword>
<keyword evidence="6" id="KW-0532">Neurotransmitter transport</keyword>
<evidence type="ECO:0000256" key="11">
    <source>
        <dbReference type="ARBA" id="ARBA00023157"/>
    </source>
</evidence>
<keyword evidence="3" id="KW-1003">Cell membrane</keyword>
<keyword evidence="4 13" id="KW-0812">Transmembrane</keyword>
<evidence type="ECO:0000313" key="14">
    <source>
        <dbReference type="Proteomes" id="UP000887581"/>
    </source>
</evidence>
<evidence type="ECO:0000256" key="8">
    <source>
        <dbReference type="ARBA" id="ARBA00022989"/>
    </source>
</evidence>
<dbReference type="AlphaFoldDB" id="A0A915PYU2"/>
<accession>A0A915PYU2</accession>
<keyword evidence="2" id="KW-0813">Transport</keyword>
<dbReference type="GO" id="GO:0042734">
    <property type="term" value="C:presynaptic membrane"/>
    <property type="evidence" value="ECO:0007669"/>
    <property type="project" value="TreeGrafter"/>
</dbReference>
<keyword evidence="5" id="KW-0479">Metal-binding</keyword>
<dbReference type="GO" id="GO:0015874">
    <property type="term" value="P:norepinephrine transport"/>
    <property type="evidence" value="ECO:0007669"/>
    <property type="project" value="TreeGrafter"/>
</dbReference>
<dbReference type="GO" id="GO:0006865">
    <property type="term" value="P:amino acid transport"/>
    <property type="evidence" value="ECO:0007669"/>
    <property type="project" value="TreeGrafter"/>
</dbReference>
<dbReference type="GO" id="GO:0005330">
    <property type="term" value="F:dopamine:sodium symporter activity"/>
    <property type="evidence" value="ECO:0007669"/>
    <property type="project" value="TreeGrafter"/>
</dbReference>
<keyword evidence="8 13" id="KW-1133">Transmembrane helix</keyword>
<evidence type="ECO:0000256" key="9">
    <source>
        <dbReference type="ARBA" id="ARBA00023053"/>
    </source>
</evidence>
<evidence type="ECO:0000256" key="5">
    <source>
        <dbReference type="ARBA" id="ARBA00022723"/>
    </source>
</evidence>
<keyword evidence="7" id="KW-0769">Symport</keyword>
<dbReference type="GO" id="GO:0051583">
    <property type="term" value="P:dopamine uptake involved in synaptic transmission"/>
    <property type="evidence" value="ECO:0007669"/>
    <property type="project" value="TreeGrafter"/>
</dbReference>
<dbReference type="PROSITE" id="PS50267">
    <property type="entry name" value="NA_NEUROTRAN_SYMP_3"/>
    <property type="match status" value="1"/>
</dbReference>
<evidence type="ECO:0000256" key="6">
    <source>
        <dbReference type="ARBA" id="ARBA00022775"/>
    </source>
</evidence>